<evidence type="ECO:0000256" key="1">
    <source>
        <dbReference type="SAM" id="MobiDB-lite"/>
    </source>
</evidence>
<feature type="region of interest" description="Disordered" evidence="1">
    <location>
        <begin position="1"/>
        <end position="26"/>
    </location>
</feature>
<organism evidence="2">
    <name type="scientific">Alexandrium monilatum</name>
    <dbReference type="NCBI Taxonomy" id="311494"/>
    <lineage>
        <taxon>Eukaryota</taxon>
        <taxon>Sar</taxon>
        <taxon>Alveolata</taxon>
        <taxon>Dinophyceae</taxon>
        <taxon>Gonyaulacales</taxon>
        <taxon>Pyrocystaceae</taxon>
        <taxon>Alexandrium</taxon>
    </lineage>
</organism>
<dbReference type="EMBL" id="HBNR01019499">
    <property type="protein sequence ID" value="CAE4573308.1"/>
    <property type="molecule type" value="Transcribed_RNA"/>
</dbReference>
<name>A0A7S4UK33_9DINO</name>
<dbReference type="AlphaFoldDB" id="A0A7S4UK33"/>
<proteinExistence type="predicted"/>
<sequence length="116" mass="12772">MLKVGEQSGPARRCTASSSQLRDSPRKELLAVREPFSPAAGFTLEDLLKVGEQSGPARRCTASSSQLRDSPRKALRCPDSARTCGGWRPWQRPLPRLETFIGEDIPAFPFNGRTAM</sequence>
<reference evidence="2" key="1">
    <citation type="submission" date="2021-01" db="EMBL/GenBank/DDBJ databases">
        <authorList>
            <person name="Corre E."/>
            <person name="Pelletier E."/>
            <person name="Niang G."/>
            <person name="Scheremetjew M."/>
            <person name="Finn R."/>
            <person name="Kale V."/>
            <person name="Holt S."/>
            <person name="Cochrane G."/>
            <person name="Meng A."/>
            <person name="Brown T."/>
            <person name="Cohen L."/>
        </authorList>
    </citation>
    <scope>NUCLEOTIDE SEQUENCE</scope>
    <source>
        <strain evidence="2">CCMP3105</strain>
    </source>
</reference>
<gene>
    <name evidence="2" type="ORF">AMON00008_LOCUS12927</name>
</gene>
<protein>
    <submittedName>
        <fullName evidence="2">Uncharacterized protein</fullName>
    </submittedName>
</protein>
<evidence type="ECO:0000313" key="2">
    <source>
        <dbReference type="EMBL" id="CAE4573308.1"/>
    </source>
</evidence>
<feature type="region of interest" description="Disordered" evidence="1">
    <location>
        <begin position="53"/>
        <end position="75"/>
    </location>
</feature>
<accession>A0A7S4UK33</accession>